<dbReference type="SMART" id="SM00262">
    <property type="entry name" value="GEL"/>
    <property type="match status" value="1"/>
</dbReference>
<name>A0A8S4QZZ2_9NEOP</name>
<dbReference type="InterPro" id="IPR007122">
    <property type="entry name" value="Villin/Gelsolin"/>
</dbReference>
<keyword evidence="1" id="KW-0677">Repeat</keyword>
<dbReference type="OrthoDB" id="6375767at2759"/>
<comment type="caution">
    <text evidence="3">The sequence shown here is derived from an EMBL/GenBank/DDBJ whole genome shotgun (WGS) entry which is preliminary data.</text>
</comment>
<sequence>MILCGSKDDEYKTENFKKSYDETGVRLFKVEGTKLGVDMRAIQMQETADSLEEDDIFILETPSAVYVWSGKESSEQEQEAAKTAVTSLVGDDKEVIEINQGEEPEEFWEVLGGQPEENVEPSGWKFNANRRVTTPLSLTAVSVRPSGKIKYEELPPGFTQK</sequence>
<dbReference type="EMBL" id="CAKXAJ010020715">
    <property type="protein sequence ID" value="CAH2224360.1"/>
    <property type="molecule type" value="Genomic_DNA"/>
</dbReference>
<dbReference type="InterPro" id="IPR007123">
    <property type="entry name" value="Gelsolin-like_dom"/>
</dbReference>
<dbReference type="GO" id="GO:0051014">
    <property type="term" value="P:actin filament severing"/>
    <property type="evidence" value="ECO:0007669"/>
    <property type="project" value="TreeGrafter"/>
</dbReference>
<evidence type="ECO:0000313" key="3">
    <source>
        <dbReference type="EMBL" id="CAH2224360.1"/>
    </source>
</evidence>
<dbReference type="InterPro" id="IPR029006">
    <property type="entry name" value="ADF-H/Gelsolin-like_dom_sf"/>
</dbReference>
<dbReference type="PRINTS" id="PR00597">
    <property type="entry name" value="GELSOLIN"/>
</dbReference>
<dbReference type="PANTHER" id="PTHR11977:SF51">
    <property type="entry name" value="PROTEIN FLIGHTLESS-1 HOMOLOG"/>
    <property type="match status" value="1"/>
</dbReference>
<evidence type="ECO:0000259" key="2">
    <source>
        <dbReference type="Pfam" id="PF00626"/>
    </source>
</evidence>
<dbReference type="GO" id="GO:0005737">
    <property type="term" value="C:cytoplasm"/>
    <property type="evidence" value="ECO:0007669"/>
    <property type="project" value="TreeGrafter"/>
</dbReference>
<protein>
    <submittedName>
        <fullName evidence="3">Jg3674 protein</fullName>
    </submittedName>
</protein>
<evidence type="ECO:0000256" key="1">
    <source>
        <dbReference type="ARBA" id="ARBA00022737"/>
    </source>
</evidence>
<dbReference type="Pfam" id="PF00626">
    <property type="entry name" value="Gelsolin"/>
    <property type="match status" value="1"/>
</dbReference>
<dbReference type="GO" id="GO:0051015">
    <property type="term" value="F:actin filament binding"/>
    <property type="evidence" value="ECO:0007669"/>
    <property type="project" value="InterPro"/>
</dbReference>
<accession>A0A8S4QZZ2</accession>
<dbReference type="GO" id="GO:0005546">
    <property type="term" value="F:phosphatidylinositol-4,5-bisphosphate binding"/>
    <property type="evidence" value="ECO:0007669"/>
    <property type="project" value="TreeGrafter"/>
</dbReference>
<dbReference type="AlphaFoldDB" id="A0A8S4QZZ2"/>
<proteinExistence type="predicted"/>
<dbReference type="PANTHER" id="PTHR11977">
    <property type="entry name" value="VILLIN"/>
    <property type="match status" value="1"/>
</dbReference>
<dbReference type="Gene3D" id="3.40.20.10">
    <property type="entry name" value="Severin"/>
    <property type="match status" value="1"/>
</dbReference>
<evidence type="ECO:0000313" key="4">
    <source>
        <dbReference type="Proteomes" id="UP000838756"/>
    </source>
</evidence>
<dbReference type="GO" id="GO:0008154">
    <property type="term" value="P:actin polymerization or depolymerization"/>
    <property type="evidence" value="ECO:0007669"/>
    <property type="project" value="TreeGrafter"/>
</dbReference>
<dbReference type="CDD" id="cd11288">
    <property type="entry name" value="gelsolin_S5_like"/>
    <property type="match status" value="1"/>
</dbReference>
<organism evidence="3 4">
    <name type="scientific">Pararge aegeria aegeria</name>
    <dbReference type="NCBI Taxonomy" id="348720"/>
    <lineage>
        <taxon>Eukaryota</taxon>
        <taxon>Metazoa</taxon>
        <taxon>Ecdysozoa</taxon>
        <taxon>Arthropoda</taxon>
        <taxon>Hexapoda</taxon>
        <taxon>Insecta</taxon>
        <taxon>Pterygota</taxon>
        <taxon>Neoptera</taxon>
        <taxon>Endopterygota</taxon>
        <taxon>Lepidoptera</taxon>
        <taxon>Glossata</taxon>
        <taxon>Ditrysia</taxon>
        <taxon>Papilionoidea</taxon>
        <taxon>Nymphalidae</taxon>
        <taxon>Satyrinae</taxon>
        <taxon>Satyrini</taxon>
        <taxon>Parargina</taxon>
        <taxon>Pararge</taxon>
    </lineage>
</organism>
<dbReference type="FunFam" id="3.40.20.10:FF:000001">
    <property type="entry name" value="Gelsolin"/>
    <property type="match status" value="1"/>
</dbReference>
<keyword evidence="4" id="KW-1185">Reference proteome</keyword>
<reference evidence="3" key="1">
    <citation type="submission" date="2022-03" db="EMBL/GenBank/DDBJ databases">
        <authorList>
            <person name="Lindestad O."/>
        </authorList>
    </citation>
    <scope>NUCLEOTIDE SEQUENCE</scope>
</reference>
<dbReference type="GO" id="GO:0051016">
    <property type="term" value="P:barbed-end actin filament capping"/>
    <property type="evidence" value="ECO:0007669"/>
    <property type="project" value="TreeGrafter"/>
</dbReference>
<dbReference type="Proteomes" id="UP000838756">
    <property type="component" value="Unassembled WGS sequence"/>
</dbReference>
<feature type="non-terminal residue" evidence="3">
    <location>
        <position position="1"/>
    </location>
</feature>
<dbReference type="SUPFAM" id="SSF55753">
    <property type="entry name" value="Actin depolymerizing proteins"/>
    <property type="match status" value="1"/>
</dbReference>
<dbReference type="GO" id="GO:0015629">
    <property type="term" value="C:actin cytoskeleton"/>
    <property type="evidence" value="ECO:0007669"/>
    <property type="project" value="TreeGrafter"/>
</dbReference>
<gene>
    <name evidence="3" type="primary">jg3674</name>
    <name evidence="3" type="ORF">PAEG_LOCUS6879</name>
</gene>
<feature type="domain" description="Gelsolin-like" evidence="2">
    <location>
        <begin position="47"/>
        <end position="108"/>
    </location>
</feature>